<keyword evidence="3" id="KW-1003">Cell membrane</keyword>
<evidence type="ECO:0000256" key="6">
    <source>
        <dbReference type="ARBA" id="ARBA00023136"/>
    </source>
</evidence>
<sequence length="396" mass="41592">MTQPQGTDLAEHLALLRRRKLLFSGCLLLGVMTSGALCYLLPPQYTATTQVLVAPTGVQEQNNQVTPRQRESLNLDTEAQIAQSAVVRSKAAQATGSTTIAPPAITVPPNSAVLSIAVTTGDPAAAAAQSKAYADAYLANRTETAEAELAARLKTLYAKLKQVNSSLGDVVEDIEKLTKGSAERTIATHRQNVLSRQAASLTAKYDSLKTVAVTPGTVISQAVPPAEPSSPSIPMLLGTGLMAGLLAGVGTAYLRDRLDTRLRTAADVERLTGLPVLADFTGDVDLHDLTSSLVASCPDQRLLVRAVPNRPHEPLPVELALLDGSDVRDLSRADAAILLITLRQATSQQVAAAVRHLQRHRVSVVGVVAHGASPAQVDSAPKALETVPIPVVPDSP</sequence>
<protein>
    <submittedName>
        <fullName evidence="9">Uncharacterized protein involved in exopolysaccharide biosynthesis</fullName>
    </submittedName>
</protein>
<comment type="similarity">
    <text evidence="2">Belongs to the CpsC/CapA family.</text>
</comment>
<evidence type="ECO:0000256" key="7">
    <source>
        <dbReference type="SAM" id="Phobius"/>
    </source>
</evidence>
<name>A0A7W0CQZ2_9ACTN</name>
<evidence type="ECO:0000256" key="5">
    <source>
        <dbReference type="ARBA" id="ARBA00022989"/>
    </source>
</evidence>
<dbReference type="PANTHER" id="PTHR32309">
    <property type="entry name" value="TYROSINE-PROTEIN KINASE"/>
    <property type="match status" value="1"/>
</dbReference>
<dbReference type="Proteomes" id="UP000530928">
    <property type="component" value="Unassembled WGS sequence"/>
</dbReference>
<evidence type="ECO:0000313" key="10">
    <source>
        <dbReference type="Proteomes" id="UP000530928"/>
    </source>
</evidence>
<dbReference type="InterPro" id="IPR003856">
    <property type="entry name" value="LPS_length_determ_N"/>
</dbReference>
<organism evidence="9 10">
    <name type="scientific">Nonomuraea soli</name>
    <dbReference type="NCBI Taxonomy" id="1032476"/>
    <lineage>
        <taxon>Bacteria</taxon>
        <taxon>Bacillati</taxon>
        <taxon>Actinomycetota</taxon>
        <taxon>Actinomycetes</taxon>
        <taxon>Streptosporangiales</taxon>
        <taxon>Streptosporangiaceae</taxon>
        <taxon>Nonomuraea</taxon>
    </lineage>
</organism>
<dbReference type="Pfam" id="PF02706">
    <property type="entry name" value="Wzz"/>
    <property type="match status" value="1"/>
</dbReference>
<keyword evidence="5 7" id="KW-1133">Transmembrane helix</keyword>
<comment type="caution">
    <text evidence="9">The sequence shown here is derived from an EMBL/GenBank/DDBJ whole genome shotgun (WGS) entry which is preliminary data.</text>
</comment>
<keyword evidence="4 7" id="KW-0812">Transmembrane</keyword>
<evidence type="ECO:0000256" key="3">
    <source>
        <dbReference type="ARBA" id="ARBA00022475"/>
    </source>
</evidence>
<feature type="domain" description="Polysaccharide chain length determinant N-terminal" evidence="8">
    <location>
        <begin position="7"/>
        <end position="93"/>
    </location>
</feature>
<evidence type="ECO:0000259" key="8">
    <source>
        <dbReference type="Pfam" id="PF02706"/>
    </source>
</evidence>
<evidence type="ECO:0000256" key="1">
    <source>
        <dbReference type="ARBA" id="ARBA00004651"/>
    </source>
</evidence>
<evidence type="ECO:0000313" key="9">
    <source>
        <dbReference type="EMBL" id="MBA2895574.1"/>
    </source>
</evidence>
<reference evidence="9 10" key="1">
    <citation type="submission" date="2020-07" db="EMBL/GenBank/DDBJ databases">
        <title>Genomic Encyclopedia of Type Strains, Phase IV (KMG-IV): sequencing the most valuable type-strain genomes for metagenomic binning, comparative biology and taxonomic classification.</title>
        <authorList>
            <person name="Goeker M."/>
        </authorList>
    </citation>
    <scope>NUCLEOTIDE SEQUENCE [LARGE SCALE GENOMIC DNA]</scope>
    <source>
        <strain evidence="9 10">DSM 45533</strain>
    </source>
</reference>
<feature type="transmembrane region" description="Helical" evidence="7">
    <location>
        <begin position="21"/>
        <end position="42"/>
    </location>
</feature>
<dbReference type="RefSeq" id="WP_181614301.1">
    <property type="nucleotide sequence ID" value="NZ_BAABAM010000019.1"/>
</dbReference>
<evidence type="ECO:0000256" key="2">
    <source>
        <dbReference type="ARBA" id="ARBA00006683"/>
    </source>
</evidence>
<accession>A0A7W0CQZ2</accession>
<proteinExistence type="inferred from homology"/>
<dbReference type="PANTHER" id="PTHR32309:SF31">
    <property type="entry name" value="CAPSULAR EXOPOLYSACCHARIDE FAMILY"/>
    <property type="match status" value="1"/>
</dbReference>
<gene>
    <name evidence="9" type="ORF">HNR30_006960</name>
</gene>
<dbReference type="GO" id="GO:0005886">
    <property type="term" value="C:plasma membrane"/>
    <property type="evidence" value="ECO:0007669"/>
    <property type="project" value="UniProtKB-SubCell"/>
</dbReference>
<dbReference type="EMBL" id="JACDUR010000007">
    <property type="protein sequence ID" value="MBA2895574.1"/>
    <property type="molecule type" value="Genomic_DNA"/>
</dbReference>
<keyword evidence="6 7" id="KW-0472">Membrane</keyword>
<dbReference type="AlphaFoldDB" id="A0A7W0CQZ2"/>
<dbReference type="InterPro" id="IPR050445">
    <property type="entry name" value="Bact_polysacc_biosynth/exp"/>
</dbReference>
<evidence type="ECO:0000256" key="4">
    <source>
        <dbReference type="ARBA" id="ARBA00022692"/>
    </source>
</evidence>
<comment type="subcellular location">
    <subcellularLocation>
        <location evidence="1">Cell membrane</location>
        <topology evidence="1">Multi-pass membrane protein</topology>
    </subcellularLocation>
</comment>
<keyword evidence="10" id="KW-1185">Reference proteome</keyword>